<reference evidence="1" key="2">
    <citation type="submission" date="2021-04" db="EMBL/GenBank/DDBJ databases">
        <authorList>
            <person name="Podell S."/>
        </authorList>
    </citation>
    <scope>NUCLEOTIDE SEQUENCE</scope>
    <source>
        <strain evidence="1">Hildebrandi</strain>
    </source>
</reference>
<dbReference type="OrthoDB" id="43432at2759"/>
<dbReference type="EMBL" id="JAGRRH010000031">
    <property type="protein sequence ID" value="KAG7339701.1"/>
    <property type="molecule type" value="Genomic_DNA"/>
</dbReference>
<evidence type="ECO:0000313" key="2">
    <source>
        <dbReference type="Proteomes" id="UP000693970"/>
    </source>
</evidence>
<organism evidence="1 2">
    <name type="scientific">Nitzschia inconspicua</name>
    <dbReference type="NCBI Taxonomy" id="303405"/>
    <lineage>
        <taxon>Eukaryota</taxon>
        <taxon>Sar</taxon>
        <taxon>Stramenopiles</taxon>
        <taxon>Ochrophyta</taxon>
        <taxon>Bacillariophyta</taxon>
        <taxon>Bacillariophyceae</taxon>
        <taxon>Bacillariophycidae</taxon>
        <taxon>Bacillariales</taxon>
        <taxon>Bacillariaceae</taxon>
        <taxon>Nitzschia</taxon>
    </lineage>
</organism>
<keyword evidence="2" id="KW-1185">Reference proteome</keyword>
<comment type="caution">
    <text evidence="1">The sequence shown here is derived from an EMBL/GenBank/DDBJ whole genome shotgun (WGS) entry which is preliminary data.</text>
</comment>
<dbReference type="AlphaFoldDB" id="A0A9K3PAH1"/>
<reference evidence="1" key="1">
    <citation type="journal article" date="2021" name="Sci. Rep.">
        <title>Diploid genomic architecture of Nitzschia inconspicua, an elite biomass production diatom.</title>
        <authorList>
            <person name="Oliver A."/>
            <person name="Podell S."/>
            <person name="Pinowska A."/>
            <person name="Traller J.C."/>
            <person name="Smith S.R."/>
            <person name="McClure R."/>
            <person name="Beliaev A."/>
            <person name="Bohutskyi P."/>
            <person name="Hill E.A."/>
            <person name="Rabines A."/>
            <person name="Zheng H."/>
            <person name="Allen L.Z."/>
            <person name="Kuo A."/>
            <person name="Grigoriev I.V."/>
            <person name="Allen A.E."/>
            <person name="Hazlebeck D."/>
            <person name="Allen E.E."/>
        </authorList>
    </citation>
    <scope>NUCLEOTIDE SEQUENCE</scope>
    <source>
        <strain evidence="1">Hildebrandi</strain>
    </source>
</reference>
<gene>
    <name evidence="1" type="ORF">IV203_024740</name>
</gene>
<accession>A0A9K3PAH1</accession>
<sequence>MVLSRKLHFFGSIEKNSLLPSDSKLARAYQGVVDGIIGINITSPTTSLGGFDPDFLNPVLHNSAAFIYDATILMGLSACQAMRQNNGEAFTGKDQFGYLTQTQFQDVTGEVVLDATIGSRTFNSTTYKLVNLVEDLVLDADSNAMLHFNGTVTDVCEEGSIQDLSHHAQCREIPKSESHCFPDVEADCNSFILLCECHPADIQWATSKRNTSEDDSPESIVRLSCPTSWQESQDSECTGGRILTTKSAGELAKVVQRLERLLDAKDAEIRMLKHQRDEASLPTCPERFEDHSQTIPDETVKLEDIVVDTLYSSGVEKLNIQMSLELDEENPDKILRLKSLYFFH</sequence>
<dbReference type="Proteomes" id="UP000693970">
    <property type="component" value="Unassembled WGS sequence"/>
</dbReference>
<evidence type="ECO:0000313" key="1">
    <source>
        <dbReference type="EMBL" id="KAG7339701.1"/>
    </source>
</evidence>
<protein>
    <submittedName>
        <fullName evidence="1">Uncharacterized protein</fullName>
    </submittedName>
</protein>
<proteinExistence type="predicted"/>
<name>A0A9K3PAH1_9STRA</name>